<accession>A0A2A6CF88</accession>
<feature type="region of interest" description="Disordered" evidence="1">
    <location>
        <begin position="191"/>
        <end position="213"/>
    </location>
</feature>
<gene>
    <name evidence="3" type="primary">WBGene00276658</name>
</gene>
<evidence type="ECO:0000256" key="1">
    <source>
        <dbReference type="SAM" id="MobiDB-lite"/>
    </source>
</evidence>
<accession>A0A8R1UQP4</accession>
<protein>
    <submittedName>
        <fullName evidence="3">Uncharacterized protein</fullName>
    </submittedName>
</protein>
<evidence type="ECO:0000313" key="3">
    <source>
        <dbReference type="EnsemblMetazoa" id="PPA38289.1"/>
    </source>
</evidence>
<feature type="compositionally biased region" description="Pro residues" evidence="1">
    <location>
        <begin position="202"/>
        <end position="213"/>
    </location>
</feature>
<proteinExistence type="predicted"/>
<name>A0A2A6CF88_PRIPA</name>
<dbReference type="Proteomes" id="UP000005239">
    <property type="component" value="Unassembled WGS sequence"/>
</dbReference>
<organism evidence="3 4">
    <name type="scientific">Pristionchus pacificus</name>
    <name type="common">Parasitic nematode worm</name>
    <dbReference type="NCBI Taxonomy" id="54126"/>
    <lineage>
        <taxon>Eukaryota</taxon>
        <taxon>Metazoa</taxon>
        <taxon>Ecdysozoa</taxon>
        <taxon>Nematoda</taxon>
        <taxon>Chromadorea</taxon>
        <taxon>Rhabditida</taxon>
        <taxon>Rhabditina</taxon>
        <taxon>Diplogasteromorpha</taxon>
        <taxon>Diplogasteroidea</taxon>
        <taxon>Neodiplogasteridae</taxon>
        <taxon>Pristionchus</taxon>
    </lineage>
</organism>
<reference evidence="3" key="2">
    <citation type="submission" date="2022-06" db="UniProtKB">
        <authorList>
            <consortium name="EnsemblMetazoa"/>
        </authorList>
    </citation>
    <scope>IDENTIFICATION</scope>
    <source>
        <strain evidence="3">PS312</strain>
    </source>
</reference>
<dbReference type="AlphaFoldDB" id="A0A2A6CF88"/>
<keyword evidence="2" id="KW-1133">Transmembrane helix</keyword>
<keyword evidence="2" id="KW-0812">Transmembrane</keyword>
<evidence type="ECO:0000256" key="2">
    <source>
        <dbReference type="SAM" id="Phobius"/>
    </source>
</evidence>
<sequence>AEIPSFDAFIASALFLYGPPLFSPIPRSPLFTMSPNRTIFLLAVSLIATVISDSLKTWRLEKCEKQYTPMLKGEEVKMKGNEFTCKSKEYKVRFKETSSGNAIEADSFQCKEDLEHDAFYLYAVTNDKTYLLKKSASVITCFDASWKTIHTIVACVLGGLILLCCCGGCIIFCIRQKKAAAAVAVAGTPAGPPGAYPQQPSSGPPPPSGSPSA</sequence>
<dbReference type="EnsemblMetazoa" id="PPA38289.1">
    <property type="protein sequence ID" value="PPA38289.1"/>
    <property type="gene ID" value="WBGene00276658"/>
</dbReference>
<keyword evidence="2" id="KW-0472">Membrane</keyword>
<evidence type="ECO:0000313" key="4">
    <source>
        <dbReference type="Proteomes" id="UP000005239"/>
    </source>
</evidence>
<reference evidence="4" key="1">
    <citation type="journal article" date="2008" name="Nat. Genet.">
        <title>The Pristionchus pacificus genome provides a unique perspective on nematode lifestyle and parasitism.</title>
        <authorList>
            <person name="Dieterich C."/>
            <person name="Clifton S.W."/>
            <person name="Schuster L.N."/>
            <person name="Chinwalla A."/>
            <person name="Delehaunty K."/>
            <person name="Dinkelacker I."/>
            <person name="Fulton L."/>
            <person name="Fulton R."/>
            <person name="Godfrey J."/>
            <person name="Minx P."/>
            <person name="Mitreva M."/>
            <person name="Roeseler W."/>
            <person name="Tian H."/>
            <person name="Witte H."/>
            <person name="Yang S.P."/>
            <person name="Wilson R.K."/>
            <person name="Sommer R.J."/>
        </authorList>
    </citation>
    <scope>NUCLEOTIDE SEQUENCE [LARGE SCALE GENOMIC DNA]</scope>
    <source>
        <strain evidence="4">PS312</strain>
    </source>
</reference>
<keyword evidence="4" id="KW-1185">Reference proteome</keyword>
<feature type="transmembrane region" description="Helical" evidence="2">
    <location>
        <begin position="149"/>
        <end position="174"/>
    </location>
</feature>